<dbReference type="InterPro" id="IPR018649">
    <property type="entry name" value="SHOCT"/>
</dbReference>
<sequence>MMWWSENSGYGMGWVSWILMALAMIAFWGLVIAALLALFRPRRSDRSELRGTNAQHLLDERYARGEIDDDEYRSRREALDRSSHRHESR</sequence>
<dbReference type="RefSeq" id="WP_064113372.1">
    <property type="nucleotide sequence ID" value="NZ_JBHMAS010000132.1"/>
</dbReference>
<comment type="caution">
    <text evidence="3">The sequence shown here is derived from an EMBL/GenBank/DDBJ whole genome shotgun (WGS) entry which is preliminary data.</text>
</comment>
<dbReference type="Proteomes" id="UP001589587">
    <property type="component" value="Unassembled WGS sequence"/>
</dbReference>
<gene>
    <name evidence="3" type="ORF">ACFFQ6_37805</name>
</gene>
<evidence type="ECO:0000313" key="3">
    <source>
        <dbReference type="EMBL" id="MFB9785458.1"/>
    </source>
</evidence>
<dbReference type="Pfam" id="PF09851">
    <property type="entry name" value="SHOCT"/>
    <property type="match status" value="1"/>
</dbReference>
<feature type="domain" description="SHOCT" evidence="2">
    <location>
        <begin position="58"/>
        <end position="79"/>
    </location>
</feature>
<evidence type="ECO:0000259" key="2">
    <source>
        <dbReference type="Pfam" id="PF09851"/>
    </source>
</evidence>
<evidence type="ECO:0000256" key="1">
    <source>
        <dbReference type="SAM" id="Phobius"/>
    </source>
</evidence>
<keyword evidence="1" id="KW-0812">Transmembrane</keyword>
<keyword evidence="1" id="KW-0472">Membrane</keyword>
<reference evidence="3 4" key="1">
    <citation type="submission" date="2024-09" db="EMBL/GenBank/DDBJ databases">
        <authorList>
            <person name="Sun Q."/>
            <person name="Mori K."/>
        </authorList>
    </citation>
    <scope>NUCLEOTIDE SEQUENCE [LARGE SCALE GENOMIC DNA]</scope>
    <source>
        <strain evidence="3 4">JCM 11411</strain>
    </source>
</reference>
<evidence type="ECO:0000313" key="4">
    <source>
        <dbReference type="Proteomes" id="UP001589587"/>
    </source>
</evidence>
<proteinExistence type="predicted"/>
<keyword evidence="4" id="KW-1185">Reference proteome</keyword>
<dbReference type="EMBL" id="JBHMAS010000132">
    <property type="protein sequence ID" value="MFB9785458.1"/>
    <property type="molecule type" value="Genomic_DNA"/>
</dbReference>
<name>A0ABV5XSI8_9NOCA</name>
<protein>
    <submittedName>
        <fullName evidence="3">SHOCT domain-containing protein</fullName>
    </submittedName>
</protein>
<keyword evidence="1" id="KW-1133">Transmembrane helix</keyword>
<feature type="transmembrane region" description="Helical" evidence="1">
    <location>
        <begin position="12"/>
        <end position="39"/>
    </location>
</feature>
<accession>A0ABV5XSI8</accession>
<organism evidence="3 4">
    <name type="scientific">Rhodococcus baikonurensis</name>
    <dbReference type="NCBI Taxonomy" id="172041"/>
    <lineage>
        <taxon>Bacteria</taxon>
        <taxon>Bacillati</taxon>
        <taxon>Actinomycetota</taxon>
        <taxon>Actinomycetes</taxon>
        <taxon>Mycobacteriales</taxon>
        <taxon>Nocardiaceae</taxon>
        <taxon>Rhodococcus</taxon>
        <taxon>Rhodococcus erythropolis group</taxon>
    </lineage>
</organism>